<dbReference type="Proteomes" id="UP000761534">
    <property type="component" value="Unassembled WGS sequence"/>
</dbReference>
<comment type="caution">
    <text evidence="2">The sequence shown here is derived from an EMBL/GenBank/DDBJ whole genome shotgun (WGS) entry which is preliminary data.</text>
</comment>
<dbReference type="EMBL" id="SWFS01000551">
    <property type="protein sequence ID" value="KAA8897873.1"/>
    <property type="molecule type" value="Genomic_DNA"/>
</dbReference>
<feature type="compositionally biased region" description="Polar residues" evidence="1">
    <location>
        <begin position="27"/>
        <end position="50"/>
    </location>
</feature>
<accession>A0A642UEW8</accession>
<feature type="region of interest" description="Disordered" evidence="1">
    <location>
        <begin position="27"/>
        <end position="72"/>
    </location>
</feature>
<protein>
    <submittedName>
        <fullName evidence="2">Uncharacterized protein</fullName>
    </submittedName>
</protein>
<reference evidence="2" key="1">
    <citation type="journal article" date="2019" name="G3 (Bethesda)">
        <title>Genome Assemblies of Two Rare Opportunistic Yeast Pathogens: Diutina rugosa (syn. Candida rugosa) and Trichomonascus ciferrii (syn. Candida ciferrii).</title>
        <authorList>
            <person name="Mixao V."/>
            <person name="Saus E."/>
            <person name="Hansen A.P."/>
            <person name="Lass-Florl C."/>
            <person name="Gabaldon T."/>
        </authorList>
    </citation>
    <scope>NUCLEOTIDE SEQUENCE</scope>
    <source>
        <strain evidence="2">CBS 4856</strain>
    </source>
</reference>
<evidence type="ECO:0000313" key="3">
    <source>
        <dbReference type="Proteomes" id="UP000761534"/>
    </source>
</evidence>
<evidence type="ECO:0000313" key="2">
    <source>
        <dbReference type="EMBL" id="KAA8897873.1"/>
    </source>
</evidence>
<keyword evidence="3" id="KW-1185">Reference proteome</keyword>
<evidence type="ECO:0000256" key="1">
    <source>
        <dbReference type="SAM" id="MobiDB-lite"/>
    </source>
</evidence>
<dbReference type="AlphaFoldDB" id="A0A642UEW8"/>
<sequence>MGKQFLSLSAEISPDFVAKKPEEEVVNKSSALNVPQEQTTTKPRSNSQGSAFELSPPLYTGDFRPRAPSSSK</sequence>
<dbReference type="VEuPathDB" id="FungiDB:TRICI_006633"/>
<gene>
    <name evidence="2" type="ORF">TRICI_006633</name>
</gene>
<name>A0A642UEW8_9ASCO</name>
<organism evidence="2 3">
    <name type="scientific">Trichomonascus ciferrii</name>
    <dbReference type="NCBI Taxonomy" id="44093"/>
    <lineage>
        <taxon>Eukaryota</taxon>
        <taxon>Fungi</taxon>
        <taxon>Dikarya</taxon>
        <taxon>Ascomycota</taxon>
        <taxon>Saccharomycotina</taxon>
        <taxon>Dipodascomycetes</taxon>
        <taxon>Dipodascales</taxon>
        <taxon>Trichomonascaceae</taxon>
        <taxon>Trichomonascus</taxon>
        <taxon>Trichomonascus ciferrii complex</taxon>
    </lineage>
</organism>
<proteinExistence type="predicted"/>